<dbReference type="CDD" id="cd07340">
    <property type="entry name" value="M48B_Htpx_like"/>
    <property type="match status" value="1"/>
</dbReference>
<evidence type="ECO:0000259" key="13">
    <source>
        <dbReference type="Pfam" id="PF01435"/>
    </source>
</evidence>
<evidence type="ECO:0000256" key="6">
    <source>
        <dbReference type="ARBA" id="ARBA00022801"/>
    </source>
</evidence>
<keyword evidence="8 12" id="KW-1133">Transmembrane helix</keyword>
<feature type="transmembrane region" description="Helical" evidence="12">
    <location>
        <begin position="229"/>
        <end position="253"/>
    </location>
</feature>
<evidence type="ECO:0000313" key="15">
    <source>
        <dbReference type="Proteomes" id="UP001231109"/>
    </source>
</evidence>
<feature type="transmembrane region" description="Helical" evidence="12">
    <location>
        <begin position="61"/>
        <end position="81"/>
    </location>
</feature>
<dbReference type="Gene3D" id="3.30.2010.10">
    <property type="entry name" value="Metalloproteases ('zincins'), catalytic domain"/>
    <property type="match status" value="1"/>
</dbReference>
<sequence>MSSNFFAQQDLARRNTRLLVALFSVAVLVLLLLTNVIVMVGLGFIEPNALAGPIQWHTLSWPIITAVSATVLAAVGIAILVKWLQLRAGGKVVAESLGGTRLAPDSQDPLQRRLLNVVEEMALAANTPVPPVYLLPERGINAFAAGYSPADAVIGVTQGCIEQLTRDELQGVVAHEFSHILNGDMRMNIRLIAILNGILFLGHIGYYMLRGGSHGTTMRRSKSGSDKNGGSILLVALGLVIIGYLGSFFGNLIKAAVSRQREFLADASAVKFTRNPRGIAGALKVIGSQGNSSKIRNQNADENSHLFFGEAISRWASVFATHPPLSTRIKRLEPHWNGKYPSARAQQTATEDSTQTTATLSGSEVSGSLAEPVSENNSSLSNTERLQQTLPLLLLHSSRQSEPAAALVCCLLLQPEDPVHTQQLQVIKTQGSLALLQQVDQLCDSVANLNPLQQVQLLQRVMPALKALDKTKIEALQQLLQALLNCSASPTLGAWIAKQFVTHCIAVQYDKNRIVRQYSNDSLSKQAPAILALLALVSSAAGDDSAQQQAWQAGLSTLPFTSSTSRQTPQLDTLSEQLPTLLALPPQQKQQLWQAIEACVRADQLLQLQEQALLLALALMLQVPYQPD</sequence>
<evidence type="ECO:0000256" key="1">
    <source>
        <dbReference type="ARBA" id="ARBA00001947"/>
    </source>
</evidence>
<evidence type="ECO:0000256" key="7">
    <source>
        <dbReference type="ARBA" id="ARBA00022833"/>
    </source>
</evidence>
<dbReference type="EMBL" id="JAPJDZ010000044">
    <property type="protein sequence ID" value="MDP5137313.1"/>
    <property type="molecule type" value="Genomic_DNA"/>
</dbReference>
<dbReference type="Proteomes" id="UP001231109">
    <property type="component" value="Unassembled WGS sequence"/>
</dbReference>
<dbReference type="InterPro" id="IPR050083">
    <property type="entry name" value="HtpX_protease"/>
</dbReference>
<keyword evidence="7" id="KW-0862">Zinc</keyword>
<evidence type="ECO:0000256" key="8">
    <source>
        <dbReference type="ARBA" id="ARBA00022989"/>
    </source>
</evidence>
<comment type="caution">
    <text evidence="14">The sequence shown here is derived from an EMBL/GenBank/DDBJ whole genome shotgun (WGS) entry which is preliminary data.</text>
</comment>
<protein>
    <submittedName>
        <fullName evidence="14">M48 family metallopeptidase</fullName>
    </submittedName>
</protein>
<evidence type="ECO:0000256" key="3">
    <source>
        <dbReference type="ARBA" id="ARBA00022670"/>
    </source>
</evidence>
<evidence type="ECO:0000313" key="14">
    <source>
        <dbReference type="EMBL" id="MDP5137313.1"/>
    </source>
</evidence>
<evidence type="ECO:0000256" key="10">
    <source>
        <dbReference type="ARBA" id="ARBA00023136"/>
    </source>
</evidence>
<keyword evidence="4 12" id="KW-0812">Transmembrane</keyword>
<keyword evidence="10 12" id="KW-0472">Membrane</keyword>
<keyword evidence="2" id="KW-1003">Cell membrane</keyword>
<feature type="domain" description="Peptidase M48" evidence="13">
    <location>
        <begin position="111"/>
        <end position="333"/>
    </location>
</feature>
<keyword evidence="5" id="KW-0479">Metal-binding</keyword>
<gene>
    <name evidence="14" type="ORF">ORJ04_15260</name>
</gene>
<organism evidence="14 15">
    <name type="scientific">Rheinheimera baltica</name>
    <dbReference type="NCBI Taxonomy" id="67576"/>
    <lineage>
        <taxon>Bacteria</taxon>
        <taxon>Pseudomonadati</taxon>
        <taxon>Pseudomonadota</taxon>
        <taxon>Gammaproteobacteria</taxon>
        <taxon>Chromatiales</taxon>
        <taxon>Chromatiaceae</taxon>
        <taxon>Rheinheimera</taxon>
    </lineage>
</organism>
<keyword evidence="15" id="KW-1185">Reference proteome</keyword>
<accession>A0ABT9I2C1</accession>
<reference evidence="14 15" key="1">
    <citation type="submission" date="2022-11" db="EMBL/GenBank/DDBJ databases">
        <title>Viruses from the air-sea interface of a natural surface slick.</title>
        <authorList>
            <person name="Rahlff J."/>
            <person name="Holmfeldt K."/>
        </authorList>
    </citation>
    <scope>NUCLEOTIDE SEQUENCE [LARGE SCALE GENOMIC DNA]</scope>
    <source>
        <strain evidence="14 15">SMS4</strain>
    </source>
</reference>
<feature type="region of interest" description="Disordered" evidence="11">
    <location>
        <begin position="336"/>
        <end position="382"/>
    </location>
</feature>
<evidence type="ECO:0000256" key="11">
    <source>
        <dbReference type="SAM" id="MobiDB-lite"/>
    </source>
</evidence>
<keyword evidence="9" id="KW-0482">Metalloprotease</keyword>
<dbReference type="PANTHER" id="PTHR43221">
    <property type="entry name" value="PROTEASE HTPX"/>
    <property type="match status" value="1"/>
</dbReference>
<feature type="transmembrane region" description="Helical" evidence="12">
    <location>
        <begin position="189"/>
        <end position="209"/>
    </location>
</feature>
<keyword evidence="6" id="KW-0378">Hydrolase</keyword>
<dbReference type="InterPro" id="IPR001915">
    <property type="entry name" value="Peptidase_M48"/>
</dbReference>
<dbReference type="RefSeq" id="WP_305976678.1">
    <property type="nucleotide sequence ID" value="NZ_JAPJDZ010000044.1"/>
</dbReference>
<feature type="compositionally biased region" description="Low complexity" evidence="11">
    <location>
        <begin position="345"/>
        <end position="359"/>
    </location>
</feature>
<dbReference type="Pfam" id="PF01435">
    <property type="entry name" value="Peptidase_M48"/>
    <property type="match status" value="1"/>
</dbReference>
<proteinExistence type="predicted"/>
<evidence type="ECO:0000256" key="4">
    <source>
        <dbReference type="ARBA" id="ARBA00022692"/>
    </source>
</evidence>
<keyword evidence="3" id="KW-0645">Protease</keyword>
<comment type="cofactor">
    <cofactor evidence="1">
        <name>Zn(2+)</name>
        <dbReference type="ChEBI" id="CHEBI:29105"/>
    </cofactor>
</comment>
<evidence type="ECO:0000256" key="5">
    <source>
        <dbReference type="ARBA" id="ARBA00022723"/>
    </source>
</evidence>
<name>A0ABT9I2C1_9GAMM</name>
<dbReference type="PANTHER" id="PTHR43221:SF2">
    <property type="entry name" value="PROTEASE HTPX HOMOLOG"/>
    <property type="match status" value="1"/>
</dbReference>
<evidence type="ECO:0000256" key="12">
    <source>
        <dbReference type="SAM" id="Phobius"/>
    </source>
</evidence>
<evidence type="ECO:0000256" key="9">
    <source>
        <dbReference type="ARBA" id="ARBA00023049"/>
    </source>
</evidence>
<evidence type="ECO:0000256" key="2">
    <source>
        <dbReference type="ARBA" id="ARBA00022475"/>
    </source>
</evidence>